<dbReference type="PANTHER" id="PTHR33910">
    <property type="entry name" value="PROTEIN TRANSLOCASE SUBUNIT SECE"/>
    <property type="match status" value="1"/>
</dbReference>
<keyword evidence="7 9" id="KW-0811">Translocation</keyword>
<dbReference type="Pfam" id="PF00584">
    <property type="entry name" value="SecE"/>
    <property type="match status" value="1"/>
</dbReference>
<keyword evidence="8 9" id="KW-0472">Membrane</keyword>
<feature type="transmembrane region" description="Helical" evidence="9">
    <location>
        <begin position="67"/>
        <end position="95"/>
    </location>
</feature>
<proteinExistence type="inferred from homology"/>
<comment type="subcellular location">
    <subcellularLocation>
        <location evidence="9">Cell membrane</location>
        <topology evidence="9">Single-pass membrane protein</topology>
    </subcellularLocation>
    <subcellularLocation>
        <location evidence="1">Membrane</location>
    </subcellularLocation>
</comment>
<keyword evidence="5 9" id="KW-0653">Protein transport</keyword>
<dbReference type="RefSeq" id="WP_041538165.1">
    <property type="nucleotide sequence ID" value="NZ_CP027850.1"/>
</dbReference>
<dbReference type="InterPro" id="IPR005807">
    <property type="entry name" value="SecE_bac"/>
</dbReference>
<evidence type="ECO:0000256" key="5">
    <source>
        <dbReference type="ARBA" id="ARBA00022927"/>
    </source>
</evidence>
<keyword evidence="6 9" id="KW-1133">Transmembrane helix</keyword>
<evidence type="ECO:0000256" key="7">
    <source>
        <dbReference type="ARBA" id="ARBA00023010"/>
    </source>
</evidence>
<evidence type="ECO:0000256" key="9">
    <source>
        <dbReference type="HAMAP-Rule" id="MF_00422"/>
    </source>
</evidence>
<evidence type="ECO:0000256" key="10">
    <source>
        <dbReference type="SAM" id="MobiDB-lite"/>
    </source>
</evidence>
<evidence type="ECO:0000256" key="1">
    <source>
        <dbReference type="ARBA" id="ARBA00004370"/>
    </source>
</evidence>
<evidence type="ECO:0000256" key="4">
    <source>
        <dbReference type="ARBA" id="ARBA00022692"/>
    </source>
</evidence>
<evidence type="ECO:0000256" key="8">
    <source>
        <dbReference type="ARBA" id="ARBA00023136"/>
    </source>
</evidence>
<reference evidence="11 12" key="1">
    <citation type="journal article" date="2015" name="Biotechnol. Bioeng.">
        <title>Genome sequence and phenotypic characterization of Caulobacter segnis.</title>
        <authorList>
            <person name="Patel S."/>
            <person name="Fletcher B."/>
            <person name="Scott D.C."/>
            <person name="Ely B."/>
        </authorList>
    </citation>
    <scope>NUCLEOTIDE SEQUENCE [LARGE SCALE GENOMIC DNA]</scope>
    <source>
        <strain evidence="11 12">TK0059</strain>
    </source>
</reference>
<gene>
    <name evidence="9 11" type="primary">secE</name>
    <name evidence="11" type="ORF">B7G68_03690</name>
</gene>
<comment type="similarity">
    <text evidence="9">Belongs to the SecE/SEC61-gamma family.</text>
</comment>
<keyword evidence="2 9" id="KW-0813">Transport</keyword>
<keyword evidence="12" id="KW-1185">Reference proteome</keyword>
<evidence type="ECO:0000313" key="12">
    <source>
        <dbReference type="Proteomes" id="UP000240527"/>
    </source>
</evidence>
<feature type="region of interest" description="Disordered" evidence="10">
    <location>
        <begin position="1"/>
        <end position="24"/>
    </location>
</feature>
<dbReference type="Gene3D" id="1.20.5.1030">
    <property type="entry name" value="Preprotein translocase secy subunit"/>
    <property type="match status" value="1"/>
</dbReference>
<dbReference type="Proteomes" id="UP000240527">
    <property type="component" value="Chromosome"/>
</dbReference>
<keyword evidence="3 9" id="KW-1003">Cell membrane</keyword>
<name>A0ABM6TDB6_9CAUL</name>
<dbReference type="InterPro" id="IPR038379">
    <property type="entry name" value="SecE_sf"/>
</dbReference>
<dbReference type="NCBIfam" id="TIGR00964">
    <property type="entry name" value="secE_bact"/>
    <property type="match status" value="1"/>
</dbReference>
<dbReference type="InterPro" id="IPR001901">
    <property type="entry name" value="Translocase_SecE/Sec61-g"/>
</dbReference>
<sequence length="105" mass="11186">MARKPGSSPSAMKNRAAKTAAAMSPAGAATAAAAPATPKKRTSPVQFFREVRAEARKITWTTRKETWITSVMVFIMVVMASLFFLAVDGGLGFAVNQLLKLATAR</sequence>
<feature type="compositionally biased region" description="Low complexity" evidence="10">
    <location>
        <begin position="11"/>
        <end position="24"/>
    </location>
</feature>
<evidence type="ECO:0000256" key="3">
    <source>
        <dbReference type="ARBA" id="ARBA00022475"/>
    </source>
</evidence>
<evidence type="ECO:0000313" key="11">
    <source>
        <dbReference type="EMBL" id="AVQ01044.1"/>
    </source>
</evidence>
<dbReference type="EMBL" id="CP027850">
    <property type="protein sequence ID" value="AVQ01044.1"/>
    <property type="molecule type" value="Genomic_DNA"/>
</dbReference>
<accession>A0ABM6TDB6</accession>
<evidence type="ECO:0000256" key="6">
    <source>
        <dbReference type="ARBA" id="ARBA00022989"/>
    </source>
</evidence>
<dbReference type="HAMAP" id="MF_00422">
    <property type="entry name" value="SecE"/>
    <property type="match status" value="1"/>
</dbReference>
<comment type="function">
    <text evidence="9">Essential subunit of the Sec protein translocation channel SecYEG. Clamps together the 2 halves of SecY. May contact the channel plug during translocation.</text>
</comment>
<keyword evidence="4 9" id="KW-0812">Transmembrane</keyword>
<evidence type="ECO:0000256" key="2">
    <source>
        <dbReference type="ARBA" id="ARBA00022448"/>
    </source>
</evidence>
<comment type="subunit">
    <text evidence="9">Component of the Sec protein translocase complex. Heterotrimer consisting of SecY, SecE and SecG subunits. The heterotrimers can form oligomers, although 1 heterotrimer is thought to be able to translocate proteins. Interacts with the ribosome. Interacts with SecDF, and other proteins may be involved. Interacts with SecA.</text>
</comment>
<protein>
    <recommendedName>
        <fullName evidence="9">Protein translocase subunit SecE</fullName>
    </recommendedName>
</protein>
<organism evidence="11 12">
    <name type="scientific">Caulobacter segnis</name>
    <dbReference type="NCBI Taxonomy" id="88688"/>
    <lineage>
        <taxon>Bacteria</taxon>
        <taxon>Pseudomonadati</taxon>
        <taxon>Pseudomonadota</taxon>
        <taxon>Alphaproteobacteria</taxon>
        <taxon>Caulobacterales</taxon>
        <taxon>Caulobacteraceae</taxon>
        <taxon>Caulobacter</taxon>
    </lineage>
</organism>
<dbReference type="PANTHER" id="PTHR33910:SF1">
    <property type="entry name" value="PROTEIN TRANSLOCASE SUBUNIT SECE"/>
    <property type="match status" value="1"/>
</dbReference>